<evidence type="ECO:0000259" key="1">
    <source>
        <dbReference type="SMART" id="SM00849"/>
    </source>
</evidence>
<dbReference type="InterPro" id="IPR050662">
    <property type="entry name" value="Sec-metab_biosynth-thioest"/>
</dbReference>
<accession>A0ABD5X6K1</accession>
<dbReference type="SMART" id="SM00849">
    <property type="entry name" value="Lactamase_B"/>
    <property type="match status" value="1"/>
</dbReference>
<dbReference type="EMBL" id="JBHSZQ010000004">
    <property type="protein sequence ID" value="MFC7125209.1"/>
    <property type="molecule type" value="Genomic_DNA"/>
</dbReference>
<dbReference type="AlphaFoldDB" id="A0ABD5X6K1"/>
<dbReference type="PANTHER" id="PTHR23131:SF4">
    <property type="entry name" value="METALLO-BETA-LACTAMASE SUPERFAMILY POTEIN"/>
    <property type="match status" value="1"/>
</dbReference>
<proteinExistence type="predicted"/>
<reference evidence="2 3" key="1">
    <citation type="journal article" date="2014" name="Int. J. Syst. Evol. Microbiol.">
        <title>Complete genome sequence of Corynebacterium casei LMG S-19264T (=DSM 44701T), isolated from a smear-ripened cheese.</title>
        <authorList>
            <consortium name="US DOE Joint Genome Institute (JGI-PGF)"/>
            <person name="Walter F."/>
            <person name="Albersmeier A."/>
            <person name="Kalinowski J."/>
            <person name="Ruckert C."/>
        </authorList>
    </citation>
    <scope>NUCLEOTIDE SEQUENCE [LARGE SCALE GENOMIC DNA]</scope>
    <source>
        <strain evidence="2 3">CGMCC 4.7215</strain>
    </source>
</reference>
<protein>
    <submittedName>
        <fullName evidence="2">MBL fold metallo-hydrolase</fullName>
    </submittedName>
</protein>
<evidence type="ECO:0000313" key="3">
    <source>
        <dbReference type="Proteomes" id="UP001596414"/>
    </source>
</evidence>
<dbReference type="Gene3D" id="3.60.15.10">
    <property type="entry name" value="Ribonuclease Z/Hydroxyacylglutathione hydrolase-like"/>
    <property type="match status" value="1"/>
</dbReference>
<name>A0ABD5X6K1_9EURY</name>
<comment type="caution">
    <text evidence="2">The sequence shown here is derived from an EMBL/GenBank/DDBJ whole genome shotgun (WGS) entry which is preliminary data.</text>
</comment>
<dbReference type="Proteomes" id="UP001596414">
    <property type="component" value="Unassembled WGS sequence"/>
</dbReference>
<dbReference type="CDD" id="cd07725">
    <property type="entry name" value="TTHA1429-like_MBL-fold"/>
    <property type="match status" value="1"/>
</dbReference>
<gene>
    <name evidence="2" type="ORF">ACFQJ7_04035</name>
</gene>
<dbReference type="PANTHER" id="PTHR23131">
    <property type="entry name" value="ENDORIBONUCLEASE LACTB2"/>
    <property type="match status" value="1"/>
</dbReference>
<organism evidence="2 3">
    <name type="scientific">Halovenus rubra</name>
    <dbReference type="NCBI Taxonomy" id="869890"/>
    <lineage>
        <taxon>Archaea</taxon>
        <taxon>Methanobacteriati</taxon>
        <taxon>Methanobacteriota</taxon>
        <taxon>Stenosarchaea group</taxon>
        <taxon>Halobacteria</taxon>
        <taxon>Halobacteriales</taxon>
        <taxon>Haloarculaceae</taxon>
        <taxon>Halovenus</taxon>
    </lineage>
</organism>
<dbReference type="InterPro" id="IPR036866">
    <property type="entry name" value="RibonucZ/Hydroxyglut_hydro"/>
</dbReference>
<dbReference type="Pfam" id="PF00753">
    <property type="entry name" value="Lactamase_B"/>
    <property type="match status" value="1"/>
</dbReference>
<feature type="domain" description="Metallo-beta-lactamase" evidence="1">
    <location>
        <begin position="14"/>
        <end position="229"/>
    </location>
</feature>
<sequence length="332" mass="37382">MECLALSNRTFEGNNNAYLFADGPDTVLVDTGDRLPGTHDQLEQQLASHGVAIEDIDRVFLSHWHGDHRGLAGPIQEESGADVFVHKADADLVRGETAAWDELTDLQMRYFDQWGMPEEKKETVTDVLDSYAWRDNPPEVTAIEDGDTFSINEYTIRVVHAPGHTAGLCLFELDDGSDNSDVLSSDALLPKYTPNVGGADVRVDDPLAQYIDTLQSIVTAEYDRAWPGHRDRIADPTERANVIIDHHEERSYRVLDALRRLGPCDTWTVSDDLFGELEHIHILHGPGESYAHLEHLEQQGCIVSEQTEYRLTDETAKRLATRDDERWPLCHD</sequence>
<dbReference type="InterPro" id="IPR001279">
    <property type="entry name" value="Metallo-B-lactamas"/>
</dbReference>
<dbReference type="RefSeq" id="WP_267636208.1">
    <property type="nucleotide sequence ID" value="NZ_JAODIY010000004.1"/>
</dbReference>
<dbReference type="SUPFAM" id="SSF56281">
    <property type="entry name" value="Metallo-hydrolase/oxidoreductase"/>
    <property type="match status" value="1"/>
</dbReference>
<evidence type="ECO:0000313" key="2">
    <source>
        <dbReference type="EMBL" id="MFC7125209.1"/>
    </source>
</evidence>